<comment type="caution">
    <text evidence="2">The sequence shown here is derived from an EMBL/GenBank/DDBJ whole genome shotgun (WGS) entry which is preliminary data.</text>
</comment>
<feature type="region of interest" description="Disordered" evidence="1">
    <location>
        <begin position="174"/>
        <end position="211"/>
    </location>
</feature>
<name>A0A2G8RNL7_9APHY</name>
<evidence type="ECO:0000256" key="1">
    <source>
        <dbReference type="SAM" id="MobiDB-lite"/>
    </source>
</evidence>
<dbReference type="GO" id="GO:0000209">
    <property type="term" value="P:protein polyubiquitination"/>
    <property type="evidence" value="ECO:0007669"/>
    <property type="project" value="TreeGrafter"/>
</dbReference>
<proteinExistence type="predicted"/>
<sequence>MSWDTSPADSAPSQQKDSLVRLQRELTDLQVERDARTSQDSSRPPVQAVETALLWTRVDEEFDRILSLAADQLPAPEDADALRDDFDHLPPEYEAGAYDPFASDAELPIYDAGDYHDHAAEKEKASPSSATSARTRDRETGGMSEKMRMDLEAVALAIDRLYLVAPQLHSQRVELKKSKREQMEQMERARAASSSRERSRVRPGKERATDEGELEKMVALIGKASERRMLDQAVVLDGGMEAKLERARQQDLEKREAFVARLARHSDAGRLHSQEATLAKKKFKDPDAMLTLPEFIREGVPQDVQLHMQLNDSRAMLSLPEFVREPIPEQLQGSSTPSSAGSTVSRRKSFRQLRSRSLSAPPLAWLLNSSPRSSSPNLPDTPESEKEGEKDKDSRKRLRLSRSKRPGSSSGIVPPTPPVQGTAGLDVHFVAEYHETLQHILVFLNVQGMTLGANLEAEVVPTSESSAGEHCRLLLRCGTSTSPLLSLPVPVSPGVKEVKVVGQFYEIKLPVASPPPTPIDVPTGILDATQLLSTPPTSFVCAACSLPLVQASKLHEYRDLPSEHWAELVDAWMCHSDQRLHENVKKHSAQGFWPREGEALVGGSYVLFEESAVVQSNFWPANEEDHKDTLEFMVALVLMAEAAWVNGWMKDGKKAIAGFPTSGHCRIHRNTLWMTGGGEPVVYVVP</sequence>
<dbReference type="GO" id="GO:0005634">
    <property type="term" value="C:nucleus"/>
    <property type="evidence" value="ECO:0007669"/>
    <property type="project" value="TreeGrafter"/>
</dbReference>
<dbReference type="GO" id="GO:0043161">
    <property type="term" value="P:proteasome-mediated ubiquitin-dependent protein catabolic process"/>
    <property type="evidence" value="ECO:0007669"/>
    <property type="project" value="TreeGrafter"/>
</dbReference>
<dbReference type="GO" id="GO:0000151">
    <property type="term" value="C:ubiquitin ligase complex"/>
    <property type="evidence" value="ECO:0007669"/>
    <property type="project" value="TreeGrafter"/>
</dbReference>
<keyword evidence="3" id="KW-1185">Reference proteome</keyword>
<dbReference type="GO" id="GO:0006513">
    <property type="term" value="P:protein monoubiquitination"/>
    <property type="evidence" value="ECO:0007669"/>
    <property type="project" value="TreeGrafter"/>
</dbReference>
<feature type="region of interest" description="Disordered" evidence="1">
    <location>
        <begin position="327"/>
        <end position="419"/>
    </location>
</feature>
<feature type="compositionally biased region" description="Basic and acidic residues" evidence="1">
    <location>
        <begin position="134"/>
        <end position="144"/>
    </location>
</feature>
<feature type="region of interest" description="Disordered" evidence="1">
    <location>
        <begin position="1"/>
        <end position="20"/>
    </location>
</feature>
<organism evidence="2 3">
    <name type="scientific">Ganoderma sinense ZZ0214-1</name>
    <dbReference type="NCBI Taxonomy" id="1077348"/>
    <lineage>
        <taxon>Eukaryota</taxon>
        <taxon>Fungi</taxon>
        <taxon>Dikarya</taxon>
        <taxon>Basidiomycota</taxon>
        <taxon>Agaricomycotina</taxon>
        <taxon>Agaricomycetes</taxon>
        <taxon>Polyporales</taxon>
        <taxon>Polyporaceae</taxon>
        <taxon>Ganoderma</taxon>
    </lineage>
</organism>
<accession>A0A2G8RNL7</accession>
<dbReference type="Pfam" id="PF09814">
    <property type="entry name" value="HECT_2"/>
    <property type="match status" value="1"/>
</dbReference>
<feature type="region of interest" description="Disordered" evidence="1">
    <location>
        <begin position="119"/>
        <end position="144"/>
    </location>
</feature>
<evidence type="ECO:0000313" key="3">
    <source>
        <dbReference type="Proteomes" id="UP000230002"/>
    </source>
</evidence>
<dbReference type="PANTHER" id="PTHR31531:SF2">
    <property type="entry name" value="E3 UBIQUITIN-PROTEIN LIGASE E3D"/>
    <property type="match status" value="1"/>
</dbReference>
<feature type="compositionally biased region" description="Low complexity" evidence="1">
    <location>
        <begin position="333"/>
        <end position="344"/>
    </location>
</feature>
<dbReference type="GO" id="GO:0061630">
    <property type="term" value="F:ubiquitin protein ligase activity"/>
    <property type="evidence" value="ECO:0007669"/>
    <property type="project" value="TreeGrafter"/>
</dbReference>
<dbReference type="Proteomes" id="UP000230002">
    <property type="component" value="Unassembled WGS sequence"/>
</dbReference>
<dbReference type="InterPro" id="IPR019193">
    <property type="entry name" value="UBQ-conj_enz_E2-bd_prot"/>
</dbReference>
<feature type="compositionally biased region" description="Basic residues" evidence="1">
    <location>
        <begin position="395"/>
        <end position="405"/>
    </location>
</feature>
<feature type="compositionally biased region" description="Polar residues" evidence="1">
    <location>
        <begin position="1"/>
        <end position="17"/>
    </location>
</feature>
<dbReference type="GO" id="GO:0005829">
    <property type="term" value="C:cytosol"/>
    <property type="evidence" value="ECO:0007669"/>
    <property type="project" value="TreeGrafter"/>
</dbReference>
<dbReference type="EMBL" id="AYKW01000068">
    <property type="protein sequence ID" value="PIL23106.1"/>
    <property type="molecule type" value="Genomic_DNA"/>
</dbReference>
<gene>
    <name evidence="2" type="ORF">GSI_14415</name>
</gene>
<dbReference type="PANTHER" id="PTHR31531">
    <property type="entry name" value="E3 UBIQUITIN-PROTEIN LIGASE E3D FAMILY MEMBER"/>
    <property type="match status" value="1"/>
</dbReference>
<dbReference type="GO" id="GO:0030332">
    <property type="term" value="F:cyclin binding"/>
    <property type="evidence" value="ECO:0007669"/>
    <property type="project" value="TreeGrafter"/>
</dbReference>
<protein>
    <submittedName>
        <fullName evidence="2">Uncharacterized protein</fullName>
    </submittedName>
</protein>
<dbReference type="GO" id="GO:0051865">
    <property type="term" value="P:protein autoubiquitination"/>
    <property type="evidence" value="ECO:0007669"/>
    <property type="project" value="TreeGrafter"/>
</dbReference>
<feature type="compositionally biased region" description="Basic residues" evidence="1">
    <location>
        <begin position="345"/>
        <end position="354"/>
    </location>
</feature>
<dbReference type="STRING" id="1077348.A0A2G8RNL7"/>
<dbReference type="GO" id="GO:0031624">
    <property type="term" value="F:ubiquitin conjugating enzyme binding"/>
    <property type="evidence" value="ECO:0007669"/>
    <property type="project" value="TreeGrafter"/>
</dbReference>
<dbReference type="OrthoDB" id="66510at2759"/>
<dbReference type="AlphaFoldDB" id="A0A2G8RNL7"/>
<reference evidence="2 3" key="1">
    <citation type="journal article" date="2015" name="Sci. Rep.">
        <title>Chromosome-level genome map provides insights into diverse defense mechanisms in the medicinal fungus Ganoderma sinense.</title>
        <authorList>
            <person name="Zhu Y."/>
            <person name="Xu J."/>
            <person name="Sun C."/>
            <person name="Zhou S."/>
            <person name="Xu H."/>
            <person name="Nelson D.R."/>
            <person name="Qian J."/>
            <person name="Song J."/>
            <person name="Luo H."/>
            <person name="Xiang L."/>
            <person name="Li Y."/>
            <person name="Xu Z."/>
            <person name="Ji A."/>
            <person name="Wang L."/>
            <person name="Lu S."/>
            <person name="Hayward A."/>
            <person name="Sun W."/>
            <person name="Li X."/>
            <person name="Schwartz D.C."/>
            <person name="Wang Y."/>
            <person name="Chen S."/>
        </authorList>
    </citation>
    <scope>NUCLEOTIDE SEQUENCE [LARGE SCALE GENOMIC DNA]</scope>
    <source>
        <strain evidence="2 3">ZZ0214-1</strain>
    </source>
</reference>
<feature type="compositionally biased region" description="Low complexity" evidence="1">
    <location>
        <begin position="366"/>
        <end position="378"/>
    </location>
</feature>
<feature type="compositionally biased region" description="Basic and acidic residues" evidence="1">
    <location>
        <begin position="383"/>
        <end position="394"/>
    </location>
</feature>
<evidence type="ECO:0000313" key="2">
    <source>
        <dbReference type="EMBL" id="PIL23106.1"/>
    </source>
</evidence>